<keyword evidence="1" id="KW-1133">Transmembrane helix</keyword>
<evidence type="ECO:0000256" key="1">
    <source>
        <dbReference type="SAM" id="Phobius"/>
    </source>
</evidence>
<proteinExistence type="predicted"/>
<keyword evidence="3" id="KW-1185">Reference proteome</keyword>
<gene>
    <name evidence="2" type="ordered locus">Runsl_0348</name>
</gene>
<accession>A0A7U3ZGJ0</accession>
<reference evidence="2 3" key="2">
    <citation type="journal article" date="2012" name="Stand. Genomic Sci.">
        <title>Complete genome sequence of the aquatic bacterium Runella slithyformis type strain (LSU 4(T)).</title>
        <authorList>
            <person name="Copeland A."/>
            <person name="Zhang X."/>
            <person name="Misra M."/>
            <person name="Lapidus A."/>
            <person name="Nolan M."/>
            <person name="Lucas S."/>
            <person name="Deshpande S."/>
            <person name="Cheng J.F."/>
            <person name="Tapia R."/>
            <person name="Goodwin L.A."/>
            <person name="Pitluck S."/>
            <person name="Liolios K."/>
            <person name="Pagani I."/>
            <person name="Ivanova N."/>
            <person name="Mikhailova N."/>
            <person name="Pati A."/>
            <person name="Chen A."/>
            <person name="Palaniappan K."/>
            <person name="Land M."/>
            <person name="Hauser L."/>
            <person name="Pan C."/>
            <person name="Jeffries C.D."/>
            <person name="Detter J.C."/>
            <person name="Brambilla E.M."/>
            <person name="Rohde M."/>
            <person name="Djao O.D."/>
            <person name="Goker M."/>
            <person name="Sikorski J."/>
            <person name="Tindall B.J."/>
            <person name="Woyke T."/>
            <person name="Bristow J."/>
            <person name="Eisen J.A."/>
            <person name="Markowitz V."/>
            <person name="Hugenholtz P."/>
            <person name="Kyrpides N.C."/>
            <person name="Klenk H.P."/>
            <person name="Mavromatis K."/>
        </authorList>
    </citation>
    <scope>NUCLEOTIDE SEQUENCE [LARGE SCALE GENOMIC DNA]</scope>
    <source>
        <strain evidence="3">ATCC 29530 / DSM 19594 / LMG 11500 / NCIMB 11436 / LSU 4</strain>
    </source>
</reference>
<feature type="transmembrane region" description="Helical" evidence="1">
    <location>
        <begin position="27"/>
        <end position="46"/>
    </location>
</feature>
<evidence type="ECO:0000313" key="3">
    <source>
        <dbReference type="Proteomes" id="UP000000493"/>
    </source>
</evidence>
<dbReference type="Proteomes" id="UP000000493">
    <property type="component" value="Chromosome"/>
</dbReference>
<dbReference type="KEGG" id="rsi:Runsl_0348"/>
<evidence type="ECO:0000313" key="2">
    <source>
        <dbReference type="EMBL" id="AEI46800.1"/>
    </source>
</evidence>
<keyword evidence="1" id="KW-0472">Membrane</keyword>
<organism evidence="2 3">
    <name type="scientific">Runella slithyformis (strain ATCC 29530 / DSM 19594 / LMG 11500 / NCIMB 11436 / LSU 4)</name>
    <dbReference type="NCBI Taxonomy" id="761193"/>
    <lineage>
        <taxon>Bacteria</taxon>
        <taxon>Pseudomonadati</taxon>
        <taxon>Bacteroidota</taxon>
        <taxon>Cytophagia</taxon>
        <taxon>Cytophagales</taxon>
        <taxon>Spirosomataceae</taxon>
        <taxon>Runella</taxon>
    </lineage>
</organism>
<sequence>MIWLTKLLNLIRSVGQKLNAPMNAKALTWWMFLLIFGVGFCMGFALNGPNVSSSASLKTPADSTQFYKTLYLTEKSNSQLRSQIWTLQRRQERLLNDYEKAIIRIDSLRGATLQREVDRVFRHAK</sequence>
<dbReference type="EMBL" id="CP002859">
    <property type="protein sequence ID" value="AEI46800.1"/>
    <property type="molecule type" value="Genomic_DNA"/>
</dbReference>
<name>A0A7U3ZGJ0_RUNSL</name>
<keyword evidence="1" id="KW-0812">Transmembrane</keyword>
<dbReference type="AlphaFoldDB" id="A0A7U3ZGJ0"/>
<protein>
    <submittedName>
        <fullName evidence="2">Uncharacterized protein</fullName>
    </submittedName>
</protein>
<reference evidence="3" key="1">
    <citation type="submission" date="2011-06" db="EMBL/GenBank/DDBJ databases">
        <title>The complete genome of chromosome of Runella slithyformis DSM 19594.</title>
        <authorList>
            <consortium name="US DOE Joint Genome Institute (JGI-PGF)"/>
            <person name="Lucas S."/>
            <person name="Han J."/>
            <person name="Lapidus A."/>
            <person name="Bruce D."/>
            <person name="Goodwin L."/>
            <person name="Pitluck S."/>
            <person name="Peters L."/>
            <person name="Kyrpides N."/>
            <person name="Mavromatis K."/>
            <person name="Ivanova N."/>
            <person name="Ovchinnikova G."/>
            <person name="Zhang X."/>
            <person name="Misra M."/>
            <person name="Detter J.C."/>
            <person name="Tapia R."/>
            <person name="Han C."/>
            <person name="Land M."/>
            <person name="Hauser L."/>
            <person name="Markowitz V."/>
            <person name="Cheng J.-F."/>
            <person name="Hugenholtz P."/>
            <person name="Woyke T."/>
            <person name="Wu D."/>
            <person name="Tindall B."/>
            <person name="Faehrich R."/>
            <person name="Brambilla E."/>
            <person name="Klenk H.-P."/>
            <person name="Eisen J.A."/>
        </authorList>
    </citation>
    <scope>NUCLEOTIDE SEQUENCE [LARGE SCALE GENOMIC DNA]</scope>
    <source>
        <strain evidence="3">ATCC 29530 / DSM 19594 / LMG 11500 / NCIMB 11436 / LSU 4</strain>
    </source>
</reference>